<dbReference type="AlphaFoldDB" id="A0AAV6LIZ7"/>
<gene>
    <name evidence="1" type="ORF">RHGRI_000454</name>
</gene>
<protein>
    <submittedName>
        <fullName evidence="1">Uncharacterized protein</fullName>
    </submittedName>
</protein>
<evidence type="ECO:0000313" key="2">
    <source>
        <dbReference type="Proteomes" id="UP000823749"/>
    </source>
</evidence>
<proteinExistence type="predicted"/>
<organism evidence="1 2">
    <name type="scientific">Rhododendron griersonianum</name>
    <dbReference type="NCBI Taxonomy" id="479676"/>
    <lineage>
        <taxon>Eukaryota</taxon>
        <taxon>Viridiplantae</taxon>
        <taxon>Streptophyta</taxon>
        <taxon>Embryophyta</taxon>
        <taxon>Tracheophyta</taxon>
        <taxon>Spermatophyta</taxon>
        <taxon>Magnoliopsida</taxon>
        <taxon>eudicotyledons</taxon>
        <taxon>Gunneridae</taxon>
        <taxon>Pentapetalae</taxon>
        <taxon>asterids</taxon>
        <taxon>Ericales</taxon>
        <taxon>Ericaceae</taxon>
        <taxon>Ericoideae</taxon>
        <taxon>Rhodoreae</taxon>
        <taxon>Rhododendron</taxon>
    </lineage>
</organism>
<evidence type="ECO:0000313" key="1">
    <source>
        <dbReference type="EMBL" id="KAG5564258.1"/>
    </source>
</evidence>
<accession>A0AAV6LIZ7</accession>
<dbReference type="Proteomes" id="UP000823749">
    <property type="component" value="Chromosome 1"/>
</dbReference>
<dbReference type="EMBL" id="JACTNZ010000001">
    <property type="protein sequence ID" value="KAG5564258.1"/>
    <property type="molecule type" value="Genomic_DNA"/>
</dbReference>
<name>A0AAV6LIZ7_9ERIC</name>
<sequence length="107" mass="12021">MVLVPVPRKLYTERERDCFKPKCIGKHLPNPFHLPLHVDPFLCLLDSGSGTSSRATLFAVDDVAVAGYNVEYVRDAIFNSSLLGGRNGGQRTFSSWREGVVRRSQWI</sequence>
<keyword evidence="2" id="KW-1185">Reference proteome</keyword>
<reference evidence="1" key="1">
    <citation type="submission" date="2020-08" db="EMBL/GenBank/DDBJ databases">
        <title>Plant Genome Project.</title>
        <authorList>
            <person name="Zhang R.-G."/>
        </authorList>
    </citation>
    <scope>NUCLEOTIDE SEQUENCE</scope>
    <source>
        <strain evidence="1">WSP0</strain>
        <tissue evidence="1">Leaf</tissue>
    </source>
</reference>
<comment type="caution">
    <text evidence="1">The sequence shown here is derived from an EMBL/GenBank/DDBJ whole genome shotgun (WGS) entry which is preliminary data.</text>
</comment>